<protein>
    <recommendedName>
        <fullName evidence="1">Transposase InsH N-terminal domain-containing protein</fullName>
    </recommendedName>
</protein>
<name>A0A7W7S587_9ACTN</name>
<dbReference type="EMBL" id="JACHJU010000005">
    <property type="protein sequence ID" value="MBB4943508.1"/>
    <property type="molecule type" value="Genomic_DNA"/>
</dbReference>
<feature type="domain" description="Transposase InsH N-terminal" evidence="1">
    <location>
        <begin position="20"/>
        <end position="106"/>
    </location>
</feature>
<keyword evidence="3" id="KW-1185">Reference proteome</keyword>
<evidence type="ECO:0000259" key="1">
    <source>
        <dbReference type="Pfam" id="PF05598"/>
    </source>
</evidence>
<comment type="caution">
    <text evidence="2">The sequence shown here is derived from an EMBL/GenBank/DDBJ whole genome shotgun (WGS) entry which is preliminary data.</text>
</comment>
<dbReference type="Pfam" id="PF05598">
    <property type="entry name" value="DUF772"/>
    <property type="match status" value="1"/>
</dbReference>
<dbReference type="Proteomes" id="UP000534286">
    <property type="component" value="Unassembled WGS sequence"/>
</dbReference>
<evidence type="ECO:0000313" key="2">
    <source>
        <dbReference type="EMBL" id="MBB4943508.1"/>
    </source>
</evidence>
<proteinExistence type="predicted"/>
<sequence>MQGEWVGEPVGPDVWAICRKLIPDGSVFAFLAEHREALFPAAMFTDMYPSPNGRPSMPPQVPAAAVVLQTLYGVSDFDAVQELRYDLRWKAACGLGLYDAAPVAATQCTACDYSDAGKPRIA</sequence>
<dbReference type="InterPro" id="IPR008490">
    <property type="entry name" value="Transposase_InsH_N"/>
</dbReference>
<gene>
    <name evidence="2" type="ORF">FHR32_007908</name>
</gene>
<evidence type="ECO:0000313" key="3">
    <source>
        <dbReference type="Proteomes" id="UP000534286"/>
    </source>
</evidence>
<reference evidence="2 3" key="1">
    <citation type="submission" date="2020-08" db="EMBL/GenBank/DDBJ databases">
        <title>Sequencing the genomes of 1000 actinobacteria strains.</title>
        <authorList>
            <person name="Klenk H.-P."/>
        </authorList>
    </citation>
    <scope>NUCLEOTIDE SEQUENCE [LARGE SCALE GENOMIC DNA]</scope>
    <source>
        <strain evidence="2 3">DSM 43023</strain>
    </source>
</reference>
<dbReference type="AlphaFoldDB" id="A0A7W7S587"/>
<organism evidence="2 3">
    <name type="scientific">Streptosporangium album</name>
    <dbReference type="NCBI Taxonomy" id="47479"/>
    <lineage>
        <taxon>Bacteria</taxon>
        <taxon>Bacillati</taxon>
        <taxon>Actinomycetota</taxon>
        <taxon>Actinomycetes</taxon>
        <taxon>Streptosporangiales</taxon>
        <taxon>Streptosporangiaceae</taxon>
        <taxon>Streptosporangium</taxon>
    </lineage>
</organism>
<accession>A0A7W7S587</accession>